<dbReference type="AlphaFoldDB" id="A0A4R2HXK0"/>
<comment type="caution">
    <text evidence="7">The sequence shown here is derived from an EMBL/GenBank/DDBJ whole genome shotgun (WGS) entry which is preliminary data.</text>
</comment>
<evidence type="ECO:0000256" key="3">
    <source>
        <dbReference type="ARBA" id="ARBA00022764"/>
    </source>
</evidence>
<keyword evidence="8" id="KW-1185">Reference proteome</keyword>
<feature type="domain" description="Heparinase II/III-like C-terminal" evidence="5">
    <location>
        <begin position="371"/>
        <end position="522"/>
    </location>
</feature>
<evidence type="ECO:0000256" key="1">
    <source>
        <dbReference type="ARBA" id="ARBA00004418"/>
    </source>
</evidence>
<evidence type="ECO:0000259" key="5">
    <source>
        <dbReference type="Pfam" id="PF07940"/>
    </source>
</evidence>
<evidence type="ECO:0000313" key="8">
    <source>
        <dbReference type="Proteomes" id="UP000294508"/>
    </source>
</evidence>
<protein>
    <submittedName>
        <fullName evidence="7">Heparinase II/III-like protein</fullName>
    </submittedName>
</protein>
<evidence type="ECO:0000313" key="7">
    <source>
        <dbReference type="EMBL" id="TCO35926.1"/>
    </source>
</evidence>
<evidence type="ECO:0000256" key="4">
    <source>
        <dbReference type="ARBA" id="ARBA00023239"/>
    </source>
</evidence>
<dbReference type="InterPro" id="IPR031680">
    <property type="entry name" value="Hepar_II_III_N"/>
</dbReference>
<dbReference type="Gene3D" id="2.70.98.70">
    <property type="match status" value="1"/>
</dbReference>
<evidence type="ECO:0000256" key="2">
    <source>
        <dbReference type="ARBA" id="ARBA00022729"/>
    </source>
</evidence>
<dbReference type="RefSeq" id="WP_132207544.1">
    <property type="nucleotide sequence ID" value="NZ_SLWN01000001.1"/>
</dbReference>
<dbReference type="GO" id="GO:0042597">
    <property type="term" value="C:periplasmic space"/>
    <property type="evidence" value="ECO:0007669"/>
    <property type="project" value="UniProtKB-SubCell"/>
</dbReference>
<keyword evidence="3" id="KW-0574">Periplasm</keyword>
<comment type="subcellular location">
    <subcellularLocation>
        <location evidence="1">Periplasm</location>
    </subcellularLocation>
</comment>
<organism evidence="7 8">
    <name type="scientific">Kribbella steppae</name>
    <dbReference type="NCBI Taxonomy" id="2512223"/>
    <lineage>
        <taxon>Bacteria</taxon>
        <taxon>Bacillati</taxon>
        <taxon>Actinomycetota</taxon>
        <taxon>Actinomycetes</taxon>
        <taxon>Propionibacteriales</taxon>
        <taxon>Kribbellaceae</taxon>
        <taxon>Kribbella</taxon>
    </lineage>
</organism>
<dbReference type="InterPro" id="IPR012480">
    <property type="entry name" value="Hepar_II_III_C"/>
</dbReference>
<keyword evidence="4" id="KW-0456">Lyase</keyword>
<dbReference type="GO" id="GO:0016829">
    <property type="term" value="F:lyase activity"/>
    <property type="evidence" value="ECO:0007669"/>
    <property type="project" value="UniProtKB-KW"/>
</dbReference>
<keyword evidence="2" id="KW-0732">Signal</keyword>
<dbReference type="SUPFAM" id="SSF48230">
    <property type="entry name" value="Chondroitin AC/alginate lyase"/>
    <property type="match status" value="1"/>
</dbReference>
<sequence length="730" mass="80359">MTTNKSPEKPRHIDARVNRIGIDDLITAFGAPDGVHDLATLRAFVGGRLRRPAWPLPEWTDAIRSTPAADTVLADAAPLLTGVEVTGREHGRSRRYGFHYLNWLSPGVHAWLLTGDDQYLHAFEQHFDDWVEQRDSVTGEWPGLDVIWYSLGTWARCRSFLPTLEVLTDSALSDRVWGRLVVTLVGGARWAYDEHDVFRHGNWQLVCATELLHISAVLPDLMEADSWASRARQRIDEHLLLDVYGDGGHYERSPGYHKMCLSALQTAAMIDSRFAEHPKLTAMHDWLCELVSSGGWIPHLQDSHIEWPALSLLRGSYVLDNPLLARIAAQWLSPEAFATEAAALPAWADAARQQRWMDTVATAYDHKVPAPPPSTVLADSGYVVLRADELRAVINYGPHIEHELESHSHRAVLDLVLDGWDQPLLWEAGGPPSYDDPEYLTWYQSGRGHNTVLVDDQELGTDRGVSIEPLVDTGRVAVFTGRHRGNVVPQSRTVTMVRQEPAFVVVSDSASADGHVFRACWQAISPWRQVGSLAYDASAPDGPGLLLVEVGDAETTEVASTEGVARRPLAGGVADYGPLHSLVLTRDSGVFTTVLVPHEGAQPADVRVTALGSSLTVDHGNTVDRIDASSWVRTVGGLLSWATGWRVRELRDREQVLFRSAAEVDVEATVVEGGLRLEVTCAGRCGLRVPHGRGLLLNGVSITAESDDEGWAHLTLPYAGRWIVEGARHD</sequence>
<dbReference type="EMBL" id="SLWN01000001">
    <property type="protein sequence ID" value="TCO35926.1"/>
    <property type="molecule type" value="Genomic_DNA"/>
</dbReference>
<name>A0A4R2HXK0_9ACTN</name>
<feature type="domain" description="Heparin-sulfate lyase N-terminal" evidence="6">
    <location>
        <begin position="95"/>
        <end position="267"/>
    </location>
</feature>
<proteinExistence type="predicted"/>
<dbReference type="PANTHER" id="PTHR39210:SF1">
    <property type="entry name" value="HEPARIN-SULFATE LYASE"/>
    <property type="match status" value="1"/>
</dbReference>
<dbReference type="Pfam" id="PF16889">
    <property type="entry name" value="Hepar_II_III_N"/>
    <property type="match status" value="1"/>
</dbReference>
<dbReference type="PANTHER" id="PTHR39210">
    <property type="entry name" value="HEPARIN-SULFATE LYASE"/>
    <property type="match status" value="1"/>
</dbReference>
<reference evidence="7 8" key="1">
    <citation type="journal article" date="2015" name="Stand. Genomic Sci.">
        <title>Genomic Encyclopedia of Bacterial and Archaeal Type Strains, Phase III: the genomes of soil and plant-associated and newly described type strains.</title>
        <authorList>
            <person name="Whitman W.B."/>
            <person name="Woyke T."/>
            <person name="Klenk H.P."/>
            <person name="Zhou Y."/>
            <person name="Lilburn T.G."/>
            <person name="Beck B.J."/>
            <person name="De Vos P."/>
            <person name="Vandamme P."/>
            <person name="Eisen J.A."/>
            <person name="Garrity G."/>
            <person name="Hugenholtz P."/>
            <person name="Kyrpides N.C."/>
        </authorList>
    </citation>
    <scope>NUCLEOTIDE SEQUENCE [LARGE SCALE GENOMIC DNA]</scope>
    <source>
        <strain evidence="7 8">VKM Ac-2572</strain>
    </source>
</reference>
<evidence type="ECO:0000259" key="6">
    <source>
        <dbReference type="Pfam" id="PF16889"/>
    </source>
</evidence>
<accession>A0A4R2HXK0</accession>
<dbReference type="OrthoDB" id="9787373at2"/>
<dbReference type="Proteomes" id="UP000294508">
    <property type="component" value="Unassembled WGS sequence"/>
</dbReference>
<dbReference type="Pfam" id="PF07940">
    <property type="entry name" value="Hepar_II_III_C"/>
    <property type="match status" value="1"/>
</dbReference>
<dbReference type="InterPro" id="IPR008929">
    <property type="entry name" value="Chondroitin_lyas"/>
</dbReference>
<gene>
    <name evidence="7" type="ORF">EV652_101812</name>
</gene>
<dbReference type="Gene3D" id="1.50.10.100">
    <property type="entry name" value="Chondroitin AC/alginate lyase"/>
    <property type="match status" value="1"/>
</dbReference>